<dbReference type="Pfam" id="PF00107">
    <property type="entry name" value="ADH_zinc_N"/>
    <property type="match status" value="1"/>
</dbReference>
<proteinExistence type="inferred from homology"/>
<dbReference type="SUPFAM" id="SSF51735">
    <property type="entry name" value="NAD(P)-binding Rossmann-fold domains"/>
    <property type="match status" value="1"/>
</dbReference>
<evidence type="ECO:0000313" key="9">
    <source>
        <dbReference type="Proteomes" id="UP000269198"/>
    </source>
</evidence>
<dbReference type="InterPro" id="IPR020843">
    <property type="entry name" value="ER"/>
</dbReference>
<dbReference type="PANTHER" id="PTHR43350">
    <property type="entry name" value="NAD-DEPENDENT ALCOHOL DEHYDROGENASE"/>
    <property type="match status" value="1"/>
</dbReference>
<keyword evidence="5" id="KW-0560">Oxidoreductase</keyword>
<organism evidence="8 9">
    <name type="scientific">Halostreptopolyspora alba</name>
    <dbReference type="NCBI Taxonomy" id="2487137"/>
    <lineage>
        <taxon>Bacteria</taxon>
        <taxon>Bacillati</taxon>
        <taxon>Actinomycetota</taxon>
        <taxon>Actinomycetes</taxon>
        <taxon>Streptosporangiales</taxon>
        <taxon>Nocardiopsidaceae</taxon>
        <taxon>Halostreptopolyspora</taxon>
    </lineage>
</organism>
<comment type="similarity">
    <text evidence="2 6">Belongs to the zinc-containing alcohol dehydrogenase family.</text>
</comment>
<dbReference type="AlphaFoldDB" id="A0A3N0E315"/>
<sequence length="363" mass="37269">MRAHAAVVEVPGAPFTIREVDIAPPAGREVLVRVTACGICRSDLTYRHVWPRARTPVVLGHEGTGTVERVGPEVSRVEPGDTVCMSYLGCGTCARCSAGHPAYCDSAGRLNLSGTRPDGTTPLSHGDTPVYGAFFGQSSFATHALAHENNTVPVPSEVPPWIAAPLGCGVQTGVGAVFNLIDPRPEDSLVVFGAGGVGLSAVMAAVALGCERVVAVDPVSARRALASELGAHATVDPGTGADVPAEVRRAVGGGAHHALDTTGLGDAVANAVASLRTMGSLVLAGLGSTAEVDVSAIVTRGISIRGTVEGDAVPSGLVPRMVRLYHEGLLPVERIVTEFPFARIEEAARAASDGHVVKPVLRM</sequence>
<evidence type="ECO:0000259" key="7">
    <source>
        <dbReference type="SMART" id="SM00829"/>
    </source>
</evidence>
<name>A0A3N0E315_9ACTN</name>
<dbReference type="InterPro" id="IPR013149">
    <property type="entry name" value="ADH-like_C"/>
</dbReference>
<evidence type="ECO:0000256" key="2">
    <source>
        <dbReference type="ARBA" id="ARBA00008072"/>
    </source>
</evidence>
<protein>
    <submittedName>
        <fullName evidence="8">NAD(P)-dependent alcohol dehydrogenase</fullName>
    </submittedName>
</protein>
<keyword evidence="3 6" id="KW-0479">Metal-binding</keyword>
<dbReference type="InterPro" id="IPR013154">
    <property type="entry name" value="ADH-like_N"/>
</dbReference>
<dbReference type="Gene3D" id="3.40.50.720">
    <property type="entry name" value="NAD(P)-binding Rossmann-like Domain"/>
    <property type="match status" value="1"/>
</dbReference>
<comment type="caution">
    <text evidence="8">The sequence shown here is derived from an EMBL/GenBank/DDBJ whole genome shotgun (WGS) entry which is preliminary data.</text>
</comment>
<comment type="cofactor">
    <cofactor evidence="1 6">
        <name>Zn(2+)</name>
        <dbReference type="ChEBI" id="CHEBI:29105"/>
    </cofactor>
</comment>
<dbReference type="InterPro" id="IPR002328">
    <property type="entry name" value="ADH_Zn_CS"/>
</dbReference>
<dbReference type="Pfam" id="PF08240">
    <property type="entry name" value="ADH_N"/>
    <property type="match status" value="1"/>
</dbReference>
<gene>
    <name evidence="8" type="ORF">EFW17_20035</name>
</gene>
<dbReference type="InterPro" id="IPR011032">
    <property type="entry name" value="GroES-like_sf"/>
</dbReference>
<evidence type="ECO:0000256" key="5">
    <source>
        <dbReference type="ARBA" id="ARBA00023002"/>
    </source>
</evidence>
<dbReference type="GO" id="GO:0016491">
    <property type="term" value="F:oxidoreductase activity"/>
    <property type="evidence" value="ECO:0007669"/>
    <property type="project" value="UniProtKB-KW"/>
</dbReference>
<accession>A0A3N0E315</accession>
<evidence type="ECO:0000256" key="3">
    <source>
        <dbReference type="ARBA" id="ARBA00022723"/>
    </source>
</evidence>
<dbReference type="Gene3D" id="3.90.180.10">
    <property type="entry name" value="Medium-chain alcohol dehydrogenases, catalytic domain"/>
    <property type="match status" value="1"/>
</dbReference>
<dbReference type="InterPro" id="IPR036291">
    <property type="entry name" value="NAD(P)-bd_dom_sf"/>
</dbReference>
<dbReference type="RefSeq" id="WP_123202965.1">
    <property type="nucleotide sequence ID" value="NZ_RJMB01000025.1"/>
</dbReference>
<evidence type="ECO:0000256" key="1">
    <source>
        <dbReference type="ARBA" id="ARBA00001947"/>
    </source>
</evidence>
<dbReference type="Proteomes" id="UP000269198">
    <property type="component" value="Unassembled WGS sequence"/>
</dbReference>
<keyword evidence="9" id="KW-1185">Reference proteome</keyword>
<dbReference type="EMBL" id="RJMB01000025">
    <property type="protein sequence ID" value="RNL82200.1"/>
    <property type="molecule type" value="Genomic_DNA"/>
</dbReference>
<dbReference type="CDD" id="cd08278">
    <property type="entry name" value="benzyl_alcohol_DH"/>
    <property type="match status" value="1"/>
</dbReference>
<reference evidence="8 9" key="1">
    <citation type="submission" date="2018-11" db="EMBL/GenBank/DDBJ databases">
        <title>The genome draft of YIM 96095.</title>
        <authorList>
            <person name="Tang S.-K."/>
            <person name="Chunyu W.-X."/>
            <person name="Feng Y.-Z."/>
        </authorList>
    </citation>
    <scope>NUCLEOTIDE SEQUENCE [LARGE SCALE GENOMIC DNA]</scope>
    <source>
        <strain evidence="8 9">YIM 96095</strain>
    </source>
</reference>
<feature type="domain" description="Enoyl reductase (ER)" evidence="7">
    <location>
        <begin position="12"/>
        <end position="361"/>
    </location>
</feature>
<dbReference type="PROSITE" id="PS00059">
    <property type="entry name" value="ADH_ZINC"/>
    <property type="match status" value="1"/>
</dbReference>
<dbReference type="SMART" id="SM00829">
    <property type="entry name" value="PKS_ER"/>
    <property type="match status" value="1"/>
</dbReference>
<dbReference type="SUPFAM" id="SSF50129">
    <property type="entry name" value="GroES-like"/>
    <property type="match status" value="1"/>
</dbReference>
<dbReference type="OrthoDB" id="334894at2"/>
<evidence type="ECO:0000256" key="4">
    <source>
        <dbReference type="ARBA" id="ARBA00022833"/>
    </source>
</evidence>
<dbReference type="PANTHER" id="PTHR43350:SF21">
    <property type="entry name" value="S-NITROSOMYCOTHIOL REDUCTASE MSCR"/>
    <property type="match status" value="1"/>
</dbReference>
<evidence type="ECO:0000313" key="8">
    <source>
        <dbReference type="EMBL" id="RNL82200.1"/>
    </source>
</evidence>
<dbReference type="GO" id="GO:0008270">
    <property type="term" value="F:zinc ion binding"/>
    <property type="evidence" value="ECO:0007669"/>
    <property type="project" value="InterPro"/>
</dbReference>
<evidence type="ECO:0000256" key="6">
    <source>
        <dbReference type="RuleBase" id="RU361277"/>
    </source>
</evidence>
<keyword evidence="4 6" id="KW-0862">Zinc</keyword>